<name>A0AAD7GMM5_MYCRO</name>
<protein>
    <submittedName>
        <fullName evidence="1">Uncharacterized protein</fullName>
    </submittedName>
</protein>
<sequence>MQIFVGALLAAQGLPAAYRRFCQTFGALIDAATISYDTYQSASTSGTSEARKRRLADGEESGTKHVKIRHGAEYEFRLSKDMLRELAGTAPPSPLFSASSRSSSPQATNVDSTSVEFASLFPLPADDIIYLSPNRFSTLANSLTLAQILEDIGADVQQEIQDFKRNARGKTLLSIPLALYEGFTFSANNQTRCRPSPLQPALVAAAYGRRLRLVRALYYPAHLLLLLLPLPTTQVPWEQGDLVDPQAAPAHKLYSHKVPCLSRRKRPQPPTISQSVGSTLGVSTSAITLDYIRAQSDFTRPLPHRM</sequence>
<keyword evidence="2" id="KW-1185">Reference proteome</keyword>
<evidence type="ECO:0000313" key="2">
    <source>
        <dbReference type="Proteomes" id="UP001221757"/>
    </source>
</evidence>
<organism evidence="1 2">
    <name type="scientific">Mycena rosella</name>
    <name type="common">Pink bonnet</name>
    <name type="synonym">Agaricus rosellus</name>
    <dbReference type="NCBI Taxonomy" id="1033263"/>
    <lineage>
        <taxon>Eukaryota</taxon>
        <taxon>Fungi</taxon>
        <taxon>Dikarya</taxon>
        <taxon>Basidiomycota</taxon>
        <taxon>Agaricomycotina</taxon>
        <taxon>Agaricomycetes</taxon>
        <taxon>Agaricomycetidae</taxon>
        <taxon>Agaricales</taxon>
        <taxon>Marasmiineae</taxon>
        <taxon>Mycenaceae</taxon>
        <taxon>Mycena</taxon>
    </lineage>
</organism>
<reference evidence="1" key="1">
    <citation type="submission" date="2023-03" db="EMBL/GenBank/DDBJ databases">
        <title>Massive genome expansion in bonnet fungi (Mycena s.s.) driven by repeated elements and novel gene families across ecological guilds.</title>
        <authorList>
            <consortium name="Lawrence Berkeley National Laboratory"/>
            <person name="Harder C.B."/>
            <person name="Miyauchi S."/>
            <person name="Viragh M."/>
            <person name="Kuo A."/>
            <person name="Thoen E."/>
            <person name="Andreopoulos B."/>
            <person name="Lu D."/>
            <person name="Skrede I."/>
            <person name="Drula E."/>
            <person name="Henrissat B."/>
            <person name="Morin E."/>
            <person name="Kohler A."/>
            <person name="Barry K."/>
            <person name="LaButti K."/>
            <person name="Morin E."/>
            <person name="Salamov A."/>
            <person name="Lipzen A."/>
            <person name="Mereny Z."/>
            <person name="Hegedus B."/>
            <person name="Baldrian P."/>
            <person name="Stursova M."/>
            <person name="Weitz H."/>
            <person name="Taylor A."/>
            <person name="Grigoriev I.V."/>
            <person name="Nagy L.G."/>
            <person name="Martin F."/>
            <person name="Kauserud H."/>
        </authorList>
    </citation>
    <scope>NUCLEOTIDE SEQUENCE</scope>
    <source>
        <strain evidence="1">CBHHK067</strain>
    </source>
</reference>
<dbReference type="EMBL" id="JARKIE010000016">
    <property type="protein sequence ID" value="KAJ7701820.1"/>
    <property type="molecule type" value="Genomic_DNA"/>
</dbReference>
<evidence type="ECO:0000313" key="1">
    <source>
        <dbReference type="EMBL" id="KAJ7701820.1"/>
    </source>
</evidence>
<gene>
    <name evidence="1" type="ORF">B0H17DRAFT_1195037</name>
</gene>
<proteinExistence type="predicted"/>
<dbReference type="AlphaFoldDB" id="A0AAD7GMM5"/>
<dbReference type="Proteomes" id="UP001221757">
    <property type="component" value="Unassembled WGS sequence"/>
</dbReference>
<accession>A0AAD7GMM5</accession>
<comment type="caution">
    <text evidence="1">The sequence shown here is derived from an EMBL/GenBank/DDBJ whole genome shotgun (WGS) entry which is preliminary data.</text>
</comment>